<dbReference type="GO" id="GO:0016020">
    <property type="term" value="C:membrane"/>
    <property type="evidence" value="ECO:0007669"/>
    <property type="project" value="TreeGrafter"/>
</dbReference>
<accession>A0A6A5E2T7</accession>
<dbReference type="GO" id="GO:0005737">
    <property type="term" value="C:cytoplasm"/>
    <property type="evidence" value="ECO:0007669"/>
    <property type="project" value="TreeGrafter"/>
</dbReference>
<reference evidence="3 4" key="1">
    <citation type="submission" date="2019-06" db="EMBL/GenBank/DDBJ databases">
        <title>A chromosome-scale genome assembly of the European perch, Perca fluviatilis.</title>
        <authorList>
            <person name="Roques C."/>
            <person name="Zahm M."/>
            <person name="Cabau C."/>
            <person name="Klopp C."/>
            <person name="Bouchez O."/>
            <person name="Donnadieu C."/>
            <person name="Kuhl H."/>
            <person name="Gislard M."/>
            <person name="Guendouz S."/>
            <person name="Journot L."/>
            <person name="Haffray P."/>
            <person name="Bestin A."/>
            <person name="Morvezen R."/>
            <person name="Feron R."/>
            <person name="Wen M."/>
            <person name="Jouanno E."/>
            <person name="Herpin A."/>
            <person name="Schartl M."/>
            <person name="Postlethwait J."/>
            <person name="Schaerlinger B."/>
            <person name="Chardard D."/>
            <person name="Lecocq T."/>
            <person name="Poncet C."/>
            <person name="Jaffrelo L."/>
            <person name="Lampietro C."/>
            <person name="Guiguen Y."/>
        </authorList>
    </citation>
    <scope>NUCLEOTIDE SEQUENCE [LARGE SCALE GENOMIC DNA]</scope>
    <source>
        <tissue evidence="3">Blood</tissue>
    </source>
</reference>
<evidence type="ECO:0000313" key="3">
    <source>
        <dbReference type="EMBL" id="KAF1374710.1"/>
    </source>
</evidence>
<dbReference type="GO" id="GO:0006886">
    <property type="term" value="P:intracellular protein transport"/>
    <property type="evidence" value="ECO:0007669"/>
    <property type="project" value="UniProtKB-UniRule"/>
</dbReference>
<dbReference type="InterPro" id="IPR019452">
    <property type="entry name" value="VPS39/TGF_beta_rcpt-assoc_1"/>
</dbReference>
<dbReference type="EMBL" id="VHII01000020">
    <property type="protein sequence ID" value="KAF1374710.1"/>
    <property type="molecule type" value="Genomic_DNA"/>
</dbReference>
<sequence>MAFRAFTQTHIYEKQSAPKEKDKSSIQCLECYDRNVYIGTKDATVQHFILPSSTNGDLSSGQSKIREGRLRKLGSSNHVAQLRIVPLFNYLLVLWDRSVTALNMFSLEPVPTLKKIQHVSLFEVCDSLLAAQTACVEMVTSSSRRKVIRIHVVGVDRWDVVKEVPLLQDPVALAVDGASVCVATSDRYLLCDIRTGSSEELFPHNHSRQRVIVTSVGRGEFLLNGPESLGMFVMKTGICQRPPLQWPQEVLAAGVCFPYILTLEPQVLSVYSMVDQQIKQTVSLSGAKGLLSTSDGVLVFTERDIFSLRLVPLDQQIQALVRHERVEEALLLLDGVQGHLPLDSYKELQKAITCLAGFVHFYREGFSEAKELFIIGELDPREIIHLYPDMQPCLSEDFKSQLDQVNKGKDLQVLCQEDRNTFHHYLAFLGDFLRAVRGTEQGLKCPQEVDCALLRLYLELGDTENLQQLVAFPNECRMDHCVPVLEKHNRFFALGSLYQSHGNQIDAIETWVKIADGFHKDPSCSDVYGHIVWTLSQLQDRDAVWTFADWTLQRNQEIGVQIFNKRPQDDQFEAQNVLSLLEKYPLALLLYLEFLIHDLNSKEERHHNRLALAYVTQTLREEEKADFRKTRGKLQQLLWESKCYDVSTVYERVKSATLHIEKAILLGRTGEHSQALQVLVHQEGDLQAAEAYCCRAAQGRDSQFRQTLLLTLLQIYLSSEALTSAAVDLLNNNPRVFVAEKIIQLLPDSWSIQLVSQFLVRSLRESFHQRQMVRLQKALGQVECMRHKAIWQMQASNTKFRLGKGQKCKVCQRDLAEPQFACNLHGELMHTSCTGFSSS</sequence>
<feature type="repeat" description="CHCR" evidence="1">
    <location>
        <begin position="562"/>
        <end position="721"/>
    </location>
</feature>
<feature type="domain" description="CNH" evidence="2">
    <location>
        <begin position="23"/>
        <end position="297"/>
    </location>
</feature>
<dbReference type="Pfam" id="PF00780">
    <property type="entry name" value="CNH"/>
    <property type="match status" value="1"/>
</dbReference>
<evidence type="ECO:0000256" key="1">
    <source>
        <dbReference type="PROSITE-ProRule" id="PRU01006"/>
    </source>
</evidence>
<comment type="caution">
    <text evidence="3">The sequence shown here is derived from an EMBL/GenBank/DDBJ whole genome shotgun (WGS) entry which is preliminary data.</text>
</comment>
<dbReference type="GO" id="GO:0006914">
    <property type="term" value="P:autophagy"/>
    <property type="evidence" value="ECO:0007669"/>
    <property type="project" value="TreeGrafter"/>
</dbReference>
<evidence type="ECO:0000259" key="2">
    <source>
        <dbReference type="PROSITE" id="PS50219"/>
    </source>
</evidence>
<gene>
    <name evidence="3" type="ORF">PFLUV_G00231930</name>
</gene>
<name>A0A6A5E2T7_PERFL</name>
<dbReference type="PANTHER" id="PTHR12894">
    <property type="entry name" value="CNH DOMAIN CONTAINING"/>
    <property type="match status" value="1"/>
</dbReference>
<evidence type="ECO:0000313" key="4">
    <source>
        <dbReference type="Proteomes" id="UP000465112"/>
    </source>
</evidence>
<protein>
    <recommendedName>
        <fullName evidence="2">CNH domain-containing protein</fullName>
    </recommendedName>
</protein>
<dbReference type="GO" id="GO:0034058">
    <property type="term" value="P:endosomal vesicle fusion"/>
    <property type="evidence" value="ECO:0007669"/>
    <property type="project" value="TreeGrafter"/>
</dbReference>
<dbReference type="Pfam" id="PF10366">
    <property type="entry name" value="Vps39_1"/>
    <property type="match status" value="1"/>
</dbReference>
<dbReference type="Proteomes" id="UP000465112">
    <property type="component" value="Chromosome 20"/>
</dbReference>
<dbReference type="InterPro" id="IPR000547">
    <property type="entry name" value="Clathrin_H-chain/VPS_repeat"/>
</dbReference>
<dbReference type="InterPro" id="IPR032914">
    <property type="entry name" value="Vam6/VPS39/TRAP1"/>
</dbReference>
<dbReference type="AlphaFoldDB" id="A0A6A5E2T7"/>
<dbReference type="OrthoDB" id="10258882at2759"/>
<dbReference type="PROSITE" id="PS50236">
    <property type="entry name" value="CHCR"/>
    <property type="match status" value="1"/>
</dbReference>
<proteinExistence type="predicted"/>
<organism evidence="3 4">
    <name type="scientific">Perca fluviatilis</name>
    <name type="common">European perch</name>
    <dbReference type="NCBI Taxonomy" id="8168"/>
    <lineage>
        <taxon>Eukaryota</taxon>
        <taxon>Metazoa</taxon>
        <taxon>Chordata</taxon>
        <taxon>Craniata</taxon>
        <taxon>Vertebrata</taxon>
        <taxon>Euteleostomi</taxon>
        <taxon>Actinopterygii</taxon>
        <taxon>Neopterygii</taxon>
        <taxon>Teleostei</taxon>
        <taxon>Neoteleostei</taxon>
        <taxon>Acanthomorphata</taxon>
        <taxon>Eupercaria</taxon>
        <taxon>Perciformes</taxon>
        <taxon>Percoidei</taxon>
        <taxon>Percidae</taxon>
        <taxon>Percinae</taxon>
        <taxon>Perca</taxon>
    </lineage>
</organism>
<dbReference type="PROSITE" id="PS50219">
    <property type="entry name" value="CNH"/>
    <property type="match status" value="1"/>
</dbReference>
<dbReference type="InterPro" id="IPR001180">
    <property type="entry name" value="CNH_dom"/>
</dbReference>
<keyword evidence="4" id="KW-1185">Reference proteome</keyword>
<dbReference type="PANTHER" id="PTHR12894:SF30">
    <property type="entry name" value="TRANSFORMING GROWTH FACTOR-BETA RECEPTOR-ASSOCIATED PROTEIN 1-LIKE"/>
    <property type="match status" value="1"/>
</dbReference>